<dbReference type="SMART" id="SM00382">
    <property type="entry name" value="AAA"/>
    <property type="match status" value="1"/>
</dbReference>
<dbReference type="PROSITE" id="PS50893">
    <property type="entry name" value="ABC_TRANSPORTER_2"/>
    <property type="match status" value="1"/>
</dbReference>
<dbReference type="PANTHER" id="PTHR43776:SF7">
    <property type="entry name" value="D,D-DIPEPTIDE TRANSPORT ATP-BINDING PROTEIN DDPF-RELATED"/>
    <property type="match status" value="1"/>
</dbReference>
<feature type="domain" description="ABC transporter" evidence="6">
    <location>
        <begin position="104"/>
        <end position="343"/>
    </location>
</feature>
<evidence type="ECO:0000256" key="2">
    <source>
        <dbReference type="ARBA" id="ARBA00022448"/>
    </source>
</evidence>
<dbReference type="RefSeq" id="WP_248632840.1">
    <property type="nucleotide sequence ID" value="NZ_JALPTH010000007.1"/>
</dbReference>
<evidence type="ECO:0000313" key="8">
    <source>
        <dbReference type="Proteomes" id="UP001522868"/>
    </source>
</evidence>
<dbReference type="InterPro" id="IPR050319">
    <property type="entry name" value="ABC_transp_ATP-bind"/>
</dbReference>
<accession>A0ABT0I8F5</accession>
<dbReference type="InterPro" id="IPR003593">
    <property type="entry name" value="AAA+_ATPase"/>
</dbReference>
<name>A0ABT0I8F5_9ACTN</name>
<evidence type="ECO:0000256" key="1">
    <source>
        <dbReference type="ARBA" id="ARBA00005417"/>
    </source>
</evidence>
<keyword evidence="8" id="KW-1185">Reference proteome</keyword>
<dbReference type="EMBL" id="JALPTH010000007">
    <property type="protein sequence ID" value="MCK8677603.1"/>
    <property type="molecule type" value="Genomic_DNA"/>
</dbReference>
<dbReference type="PROSITE" id="PS00211">
    <property type="entry name" value="ABC_TRANSPORTER_1"/>
    <property type="match status" value="1"/>
</dbReference>
<reference evidence="7 8" key="1">
    <citation type="submission" date="2022-04" db="EMBL/GenBank/DDBJ databases">
        <title>Streptomyces sp. nov. LCR6-01 isolated from Lichen of Dirinaria sp.</title>
        <authorList>
            <person name="Kanchanasin P."/>
            <person name="Tanasupawat S."/>
            <person name="Phongsopitanun W."/>
        </authorList>
    </citation>
    <scope>NUCLEOTIDE SEQUENCE [LARGE SCALE GENOMIC DNA]</scope>
    <source>
        <strain evidence="7 8">LCR6-01</strain>
    </source>
</reference>
<feature type="compositionally biased region" description="Pro residues" evidence="5">
    <location>
        <begin position="70"/>
        <end position="86"/>
    </location>
</feature>
<dbReference type="Gene3D" id="3.40.50.300">
    <property type="entry name" value="P-loop containing nucleotide triphosphate hydrolases"/>
    <property type="match status" value="1"/>
</dbReference>
<dbReference type="InterPro" id="IPR003439">
    <property type="entry name" value="ABC_transporter-like_ATP-bd"/>
</dbReference>
<feature type="compositionally biased region" description="Low complexity" evidence="5">
    <location>
        <begin position="47"/>
        <end position="58"/>
    </location>
</feature>
<evidence type="ECO:0000256" key="5">
    <source>
        <dbReference type="SAM" id="MobiDB-lite"/>
    </source>
</evidence>
<evidence type="ECO:0000259" key="6">
    <source>
        <dbReference type="PROSITE" id="PS50893"/>
    </source>
</evidence>
<keyword evidence="4 7" id="KW-0067">ATP-binding</keyword>
<protein>
    <submittedName>
        <fullName evidence="7">ATP-binding cassette domain-containing protein</fullName>
    </submittedName>
</protein>
<dbReference type="Proteomes" id="UP001522868">
    <property type="component" value="Unassembled WGS sequence"/>
</dbReference>
<proteinExistence type="inferred from homology"/>
<sequence>MSPSPSRGKPLPYEGGAPAPVRSRGPVPGAPAPVRHRNAAPDPPGAPASDPVGAPVPVHDGLPGRVPHRPSSPVPHPALVPVPVPVPEHSAGPGPHPSDSPALLHLNRVTKSFGAHGPAVDGVTLGVAAGETVGLVGESGSGKSTLARLALGLLAPDTGTVRFASADPYRLRGRGGRAVRARLQFVPQHPGGSLNPALPAGEAIAFSLRAHGVPRAERRDRVAELLHSVGLAPGLARRRPSGLSGGQLQRVAIARALATGPALVVCDEPTSALDPDTRDRVLDLLVELRERTGLGYLFITHDLAVVARIADRVVVLRHGRVVEEGPSARVFDAPAHPYTRALLAAASGRPLPGDTIPSP</sequence>
<keyword evidence="2" id="KW-0813">Transport</keyword>
<keyword evidence="3" id="KW-0547">Nucleotide-binding</keyword>
<dbReference type="InterPro" id="IPR017871">
    <property type="entry name" value="ABC_transporter-like_CS"/>
</dbReference>
<dbReference type="PANTHER" id="PTHR43776">
    <property type="entry name" value="TRANSPORT ATP-BINDING PROTEIN"/>
    <property type="match status" value="1"/>
</dbReference>
<dbReference type="GO" id="GO:0005524">
    <property type="term" value="F:ATP binding"/>
    <property type="evidence" value="ECO:0007669"/>
    <property type="project" value="UniProtKB-KW"/>
</dbReference>
<dbReference type="CDD" id="cd03257">
    <property type="entry name" value="ABC_NikE_OppD_transporters"/>
    <property type="match status" value="1"/>
</dbReference>
<organism evidence="7 8">
    <name type="scientific">Streptomyces lichenis</name>
    <dbReference type="NCBI Taxonomy" id="2306967"/>
    <lineage>
        <taxon>Bacteria</taxon>
        <taxon>Bacillati</taxon>
        <taxon>Actinomycetota</taxon>
        <taxon>Actinomycetes</taxon>
        <taxon>Kitasatosporales</taxon>
        <taxon>Streptomycetaceae</taxon>
        <taxon>Streptomyces</taxon>
    </lineage>
</organism>
<dbReference type="InterPro" id="IPR027417">
    <property type="entry name" value="P-loop_NTPase"/>
</dbReference>
<evidence type="ECO:0000256" key="4">
    <source>
        <dbReference type="ARBA" id="ARBA00022840"/>
    </source>
</evidence>
<dbReference type="SUPFAM" id="SSF52540">
    <property type="entry name" value="P-loop containing nucleoside triphosphate hydrolases"/>
    <property type="match status" value="1"/>
</dbReference>
<feature type="region of interest" description="Disordered" evidence="5">
    <location>
        <begin position="1"/>
        <end position="99"/>
    </location>
</feature>
<evidence type="ECO:0000313" key="7">
    <source>
        <dbReference type="EMBL" id="MCK8677603.1"/>
    </source>
</evidence>
<gene>
    <name evidence="7" type="ORF">M1O15_09405</name>
</gene>
<evidence type="ECO:0000256" key="3">
    <source>
        <dbReference type="ARBA" id="ARBA00022741"/>
    </source>
</evidence>
<comment type="similarity">
    <text evidence="1">Belongs to the ABC transporter superfamily.</text>
</comment>
<dbReference type="Pfam" id="PF00005">
    <property type="entry name" value="ABC_tran"/>
    <property type="match status" value="1"/>
</dbReference>
<comment type="caution">
    <text evidence="7">The sequence shown here is derived from an EMBL/GenBank/DDBJ whole genome shotgun (WGS) entry which is preliminary data.</text>
</comment>